<feature type="binding site" evidence="10">
    <location>
        <position position="120"/>
    </location>
    <ligand>
        <name>Mn(2+)</name>
        <dbReference type="ChEBI" id="CHEBI:29035"/>
    </ligand>
</feature>
<evidence type="ECO:0000256" key="6">
    <source>
        <dbReference type="ARBA" id="ARBA00022842"/>
    </source>
</evidence>
<evidence type="ECO:0000256" key="7">
    <source>
        <dbReference type="ARBA" id="ARBA00023211"/>
    </source>
</evidence>
<feature type="active site" evidence="10 11">
    <location>
        <position position="120"/>
    </location>
</feature>
<dbReference type="Gene3D" id="3.90.79.10">
    <property type="entry name" value="Nucleoside Triphosphate Pyrophosphohydrolase"/>
    <property type="match status" value="1"/>
</dbReference>
<dbReference type="GO" id="GO:0005737">
    <property type="term" value="C:cytoplasm"/>
    <property type="evidence" value="ECO:0007669"/>
    <property type="project" value="UniProtKB-SubCell"/>
</dbReference>
<feature type="binding site" evidence="10">
    <location>
        <position position="73"/>
    </location>
    <ligand>
        <name>Mn(2+)</name>
        <dbReference type="ChEBI" id="CHEBI:29035"/>
    </ligand>
</feature>
<evidence type="ECO:0000256" key="3">
    <source>
        <dbReference type="ARBA" id="ARBA00012057"/>
    </source>
</evidence>
<feature type="domain" description="Nudix hydrolase" evidence="12">
    <location>
        <begin position="34"/>
        <end position="168"/>
    </location>
</feature>
<gene>
    <name evidence="10" type="primary">idi</name>
    <name evidence="13" type="ORF">ADL12_39885</name>
</gene>
<dbReference type="HAMAP" id="MF_00202">
    <property type="entry name" value="Idi"/>
    <property type="match status" value="1"/>
</dbReference>
<protein>
    <recommendedName>
        <fullName evidence="3 10">Isopentenyl-diphosphate Delta-isomerase</fullName>
        <shortName evidence="10">IPP isomerase</shortName>
        <ecNumber evidence="3 10">5.3.3.2</ecNumber>
    </recommendedName>
    <alternativeName>
        <fullName evidence="10">IPP:DMAPP isomerase</fullName>
    </alternativeName>
    <alternativeName>
        <fullName evidence="10">Isopentenyl pyrophosphate isomerase</fullName>
    </alternativeName>
</protein>
<dbReference type="RefSeq" id="WP_062712579.1">
    <property type="nucleotide sequence ID" value="NZ_LLZG01000388.1"/>
</dbReference>
<evidence type="ECO:0000256" key="1">
    <source>
        <dbReference type="ARBA" id="ARBA00004826"/>
    </source>
</evidence>
<dbReference type="InterPro" id="IPR000086">
    <property type="entry name" value="NUDIX_hydrolase_dom"/>
</dbReference>
<dbReference type="GO" id="GO:0008299">
    <property type="term" value="P:isoprenoid biosynthetic process"/>
    <property type="evidence" value="ECO:0007669"/>
    <property type="project" value="UniProtKB-UniRule"/>
</dbReference>
<dbReference type="NCBIfam" id="TIGR02150">
    <property type="entry name" value="IPP_isom_1"/>
    <property type="match status" value="1"/>
</dbReference>
<keyword evidence="4 10" id="KW-0963">Cytoplasm</keyword>
<dbReference type="PANTHER" id="PTHR10885">
    <property type="entry name" value="ISOPENTENYL-DIPHOSPHATE DELTA-ISOMERASE"/>
    <property type="match status" value="1"/>
</dbReference>
<evidence type="ECO:0000256" key="5">
    <source>
        <dbReference type="ARBA" id="ARBA00022723"/>
    </source>
</evidence>
<dbReference type="InterPro" id="IPR015797">
    <property type="entry name" value="NUDIX_hydrolase-like_dom_sf"/>
</dbReference>
<dbReference type="CDD" id="cd02885">
    <property type="entry name" value="NUDIX_IPP_Isomerase"/>
    <property type="match status" value="1"/>
</dbReference>
<dbReference type="EC" id="5.3.3.2" evidence="3 10"/>
<dbReference type="GO" id="GO:0046872">
    <property type="term" value="F:metal ion binding"/>
    <property type="evidence" value="ECO:0007669"/>
    <property type="project" value="UniProtKB-KW"/>
</dbReference>
<comment type="cofactor">
    <cofactor evidence="10">
        <name>Mn(2+)</name>
        <dbReference type="ChEBI" id="CHEBI:29035"/>
    </cofactor>
    <text evidence="10">Binds 1 Mn(2+) ion per subunit.</text>
</comment>
<comment type="catalytic activity">
    <reaction evidence="10">
        <text>isopentenyl diphosphate = dimethylallyl diphosphate</text>
        <dbReference type="Rhea" id="RHEA:23284"/>
        <dbReference type="ChEBI" id="CHEBI:57623"/>
        <dbReference type="ChEBI" id="CHEBI:128769"/>
        <dbReference type="EC" id="5.3.3.2"/>
    </reaction>
</comment>
<proteinExistence type="inferred from homology"/>
<keyword evidence="14" id="KW-1185">Reference proteome</keyword>
<comment type="pathway">
    <text evidence="1 10">Isoprenoid biosynthesis; dimethylallyl diphosphate biosynthesis; dimethylallyl diphosphate from isopentenyl diphosphate: step 1/1.</text>
</comment>
<dbReference type="PIRSF" id="PIRSF018427">
    <property type="entry name" value="Isopntndiph_ism"/>
    <property type="match status" value="1"/>
</dbReference>
<dbReference type="PROSITE" id="PS51462">
    <property type="entry name" value="NUDIX"/>
    <property type="match status" value="1"/>
</dbReference>
<keyword evidence="7 10" id="KW-0464">Manganese</keyword>
<organism evidence="13 14">
    <name type="scientific">Streptomyces regalis</name>
    <dbReference type="NCBI Taxonomy" id="68262"/>
    <lineage>
        <taxon>Bacteria</taxon>
        <taxon>Bacillati</taxon>
        <taxon>Actinomycetota</taxon>
        <taxon>Actinomycetes</taxon>
        <taxon>Kitasatosporales</taxon>
        <taxon>Streptomycetaceae</taxon>
        <taxon>Streptomyces</taxon>
    </lineage>
</organism>
<evidence type="ECO:0000313" key="14">
    <source>
        <dbReference type="Proteomes" id="UP000053923"/>
    </source>
</evidence>
<feature type="binding site" evidence="10">
    <location>
        <position position="91"/>
    </location>
    <ligand>
        <name>Mg(2+)</name>
        <dbReference type="ChEBI" id="CHEBI:18420"/>
    </ligand>
</feature>
<keyword evidence="6 10" id="KW-0460">Magnesium</keyword>
<keyword evidence="9 10" id="KW-0413">Isomerase</keyword>
<dbReference type="InterPro" id="IPR011876">
    <property type="entry name" value="IsopentenylPP_isomerase_typ1"/>
</dbReference>
<comment type="function">
    <text evidence="10">Catalyzes the 1,3-allylic rearrangement of the homoallylic substrate isopentenyl (IPP) to its highly electrophilic allylic isomer, dimethylallyl diphosphate (DMAPP).</text>
</comment>
<dbReference type="Pfam" id="PF00293">
    <property type="entry name" value="NUDIX"/>
    <property type="match status" value="1"/>
</dbReference>
<feature type="binding site" evidence="10">
    <location>
        <position position="36"/>
    </location>
    <ligand>
        <name>Mn(2+)</name>
        <dbReference type="ChEBI" id="CHEBI:29035"/>
    </ligand>
</feature>
<dbReference type="OrthoDB" id="9809458at2"/>
<reference evidence="14" key="1">
    <citation type="submission" date="2015-10" db="EMBL/GenBank/DDBJ databases">
        <authorList>
            <person name="Ju K.-S."/>
            <person name="Doroghazi J.R."/>
            <person name="Metcalf W.W."/>
        </authorList>
    </citation>
    <scope>NUCLEOTIDE SEQUENCE [LARGE SCALE GENOMIC DNA]</scope>
    <source>
        <strain evidence="14">NRRL 3151</strain>
    </source>
</reference>
<dbReference type="GO" id="GO:0050992">
    <property type="term" value="P:dimethylallyl diphosphate biosynthetic process"/>
    <property type="evidence" value="ECO:0007669"/>
    <property type="project" value="UniProtKB-UniRule"/>
</dbReference>
<dbReference type="InterPro" id="IPR056375">
    <property type="entry name" value="Idi_bact"/>
</dbReference>
<evidence type="ECO:0000256" key="2">
    <source>
        <dbReference type="ARBA" id="ARBA00007579"/>
    </source>
</evidence>
<evidence type="ECO:0000256" key="11">
    <source>
        <dbReference type="PIRSR" id="PIRSR018427-1"/>
    </source>
</evidence>
<dbReference type="EMBL" id="LLZG01000388">
    <property type="protein sequence ID" value="KUL23240.1"/>
    <property type="molecule type" value="Genomic_DNA"/>
</dbReference>
<comment type="similarity">
    <text evidence="2 10">Belongs to the IPP isomerase type 1 family.</text>
</comment>
<dbReference type="SUPFAM" id="SSF55811">
    <property type="entry name" value="Nudix"/>
    <property type="match status" value="1"/>
</dbReference>
<name>A0A101JAK8_9ACTN</name>
<dbReference type="GO" id="GO:0004452">
    <property type="term" value="F:isopentenyl-diphosphate delta-isomerase activity"/>
    <property type="evidence" value="ECO:0007669"/>
    <property type="project" value="UniProtKB-UniRule"/>
</dbReference>
<comment type="subcellular location">
    <subcellularLocation>
        <location evidence="10">Cytoplasm</location>
    </subcellularLocation>
</comment>
<evidence type="ECO:0000256" key="4">
    <source>
        <dbReference type="ARBA" id="ARBA00022490"/>
    </source>
</evidence>
<evidence type="ECO:0000256" key="9">
    <source>
        <dbReference type="ARBA" id="ARBA00023235"/>
    </source>
</evidence>
<dbReference type="NCBIfam" id="NF002995">
    <property type="entry name" value="PRK03759.1"/>
    <property type="match status" value="1"/>
</dbReference>
<accession>A0A101JAK8</accession>
<dbReference type="Proteomes" id="UP000053923">
    <property type="component" value="Unassembled WGS sequence"/>
</dbReference>
<evidence type="ECO:0000256" key="10">
    <source>
        <dbReference type="HAMAP-Rule" id="MF_00202"/>
    </source>
</evidence>
<feature type="active site" evidence="10 11">
    <location>
        <position position="71"/>
    </location>
</feature>
<comment type="caution">
    <text evidence="13">The sequence shown here is derived from an EMBL/GenBank/DDBJ whole genome shotgun (WGS) entry which is preliminary data.</text>
</comment>
<dbReference type="UniPathway" id="UPA00059">
    <property type="reaction ID" value="UER00104"/>
</dbReference>
<dbReference type="PANTHER" id="PTHR10885:SF0">
    <property type="entry name" value="ISOPENTENYL-DIPHOSPHATE DELTA-ISOMERASE"/>
    <property type="match status" value="1"/>
</dbReference>
<keyword evidence="5 10" id="KW-0479">Metal-binding</keyword>
<evidence type="ECO:0000259" key="12">
    <source>
        <dbReference type="PROSITE" id="PS51462"/>
    </source>
</evidence>
<comment type="cofactor">
    <cofactor evidence="10">
        <name>Mg(2+)</name>
        <dbReference type="ChEBI" id="CHEBI:18420"/>
    </cofactor>
    <text evidence="10">Binds 1 Mg(2+) ion per subunit. The magnesium ion binds only when substrate is bound.</text>
</comment>
<sequence>MTNTARDDLIVLVSEDGEEVGVAPKTAAHSTDTPLHLAFSCYLFDEAGRFLLTRRALGKKTWPGVWTNSCCGHPLPGEPLGDSVDRRLHDELGSAAVRMDVVLPVVRYRAVMSNGIVENELGPVLRVLPRLPVVPDPEEIAGVRWVSWEPFVASVLDGSQEISPWSRITVERLASLGPDPWQWPAADDAALPPALRSQA</sequence>
<evidence type="ECO:0000256" key="8">
    <source>
        <dbReference type="ARBA" id="ARBA00023229"/>
    </source>
</evidence>
<evidence type="ECO:0000313" key="13">
    <source>
        <dbReference type="EMBL" id="KUL23240.1"/>
    </source>
</evidence>
<dbReference type="AlphaFoldDB" id="A0A101JAK8"/>
<feature type="binding site" evidence="10">
    <location>
        <position position="118"/>
    </location>
    <ligand>
        <name>Mn(2+)</name>
        <dbReference type="ChEBI" id="CHEBI:29035"/>
    </ligand>
</feature>
<keyword evidence="8 10" id="KW-0414">Isoprene biosynthesis</keyword>
<feature type="binding site" evidence="10">
    <location>
        <position position="29"/>
    </location>
    <ligand>
        <name>Mn(2+)</name>
        <dbReference type="ChEBI" id="CHEBI:29035"/>
    </ligand>
</feature>